<dbReference type="Pfam" id="PF00702">
    <property type="entry name" value="Hydrolase"/>
    <property type="match status" value="1"/>
</dbReference>
<dbReference type="Pfam" id="PF00122">
    <property type="entry name" value="E1-E2_ATPase"/>
    <property type="match status" value="1"/>
</dbReference>
<dbReference type="InterPro" id="IPR018303">
    <property type="entry name" value="ATPase_P-typ_P_site"/>
</dbReference>
<feature type="transmembrane region" description="Helical" evidence="9">
    <location>
        <begin position="652"/>
        <end position="673"/>
    </location>
</feature>
<evidence type="ECO:0000313" key="11">
    <source>
        <dbReference type="EMBL" id="WRS37921.1"/>
    </source>
</evidence>
<feature type="transmembrane region" description="Helical" evidence="9">
    <location>
        <begin position="759"/>
        <end position="780"/>
    </location>
</feature>
<dbReference type="InterPro" id="IPR004014">
    <property type="entry name" value="ATPase_P-typ_cation-transptr_N"/>
</dbReference>
<keyword evidence="3 9" id="KW-0812">Transmembrane</keyword>
<keyword evidence="7 9" id="KW-1133">Transmembrane helix</keyword>
<dbReference type="InterPro" id="IPR036412">
    <property type="entry name" value="HAD-like_sf"/>
</dbReference>
<evidence type="ECO:0000313" key="12">
    <source>
        <dbReference type="Proteomes" id="UP001334732"/>
    </source>
</evidence>
<dbReference type="Proteomes" id="UP001334732">
    <property type="component" value="Chromosome"/>
</dbReference>
<dbReference type="Gene3D" id="1.20.1110.10">
    <property type="entry name" value="Calcium-transporting ATPase, transmembrane domain"/>
    <property type="match status" value="2"/>
</dbReference>
<dbReference type="InterPro" id="IPR023299">
    <property type="entry name" value="ATPase_P-typ_cyto_dom_N"/>
</dbReference>
<dbReference type="InterPro" id="IPR023214">
    <property type="entry name" value="HAD_sf"/>
</dbReference>
<dbReference type="InterPro" id="IPR023298">
    <property type="entry name" value="ATPase_P-typ_TM_dom_sf"/>
</dbReference>
<dbReference type="PROSITE" id="PS00154">
    <property type="entry name" value="ATPASE_E1_E2"/>
    <property type="match status" value="1"/>
</dbReference>
<feature type="transmembrane region" description="Helical" evidence="9">
    <location>
        <begin position="720"/>
        <end position="747"/>
    </location>
</feature>
<dbReference type="PANTHER" id="PTHR43294">
    <property type="entry name" value="SODIUM/POTASSIUM-TRANSPORTING ATPASE SUBUNIT ALPHA"/>
    <property type="match status" value="1"/>
</dbReference>
<dbReference type="InterPro" id="IPR050510">
    <property type="entry name" value="Cation_transp_ATPase_P-type"/>
</dbReference>
<evidence type="ECO:0000256" key="2">
    <source>
        <dbReference type="ARBA" id="ARBA00005675"/>
    </source>
</evidence>
<dbReference type="SUPFAM" id="SSF81665">
    <property type="entry name" value="Calcium ATPase, transmembrane domain M"/>
    <property type="match status" value="1"/>
</dbReference>
<dbReference type="RefSeq" id="WP_324778535.1">
    <property type="nucleotide sequence ID" value="NZ_CP141769.1"/>
</dbReference>
<evidence type="ECO:0000256" key="7">
    <source>
        <dbReference type="ARBA" id="ARBA00022989"/>
    </source>
</evidence>
<dbReference type="SMART" id="SM00831">
    <property type="entry name" value="Cation_ATPase_N"/>
    <property type="match status" value="1"/>
</dbReference>
<evidence type="ECO:0000256" key="4">
    <source>
        <dbReference type="ARBA" id="ARBA00022741"/>
    </source>
</evidence>
<dbReference type="SUPFAM" id="SSF56784">
    <property type="entry name" value="HAD-like"/>
    <property type="match status" value="1"/>
</dbReference>
<dbReference type="NCBIfam" id="TIGR01494">
    <property type="entry name" value="ATPase_P-type"/>
    <property type="match status" value="1"/>
</dbReference>
<dbReference type="SFLD" id="SFLDG00002">
    <property type="entry name" value="C1.7:_P-type_atpase_like"/>
    <property type="match status" value="1"/>
</dbReference>
<sequence length="856" mass="92276">MSPPTAAPSCDTPDFRGLTAAQVRERMAQDGPNALPEADAHGIARLVLEVVREPMFLLLLAATAIYLVLGDLHEALLLLFFVCVVMGITLYQSRKTERVLQALRDLSSPRALVVRDGEKQRIAGHEVVRDDIVFLAEGDRVPADALLLMGNGLQIDESLLTGEAVPVRKAPCAAAPPPPRPGGDDTPMVYSGTLVVQGQGIARVTATGPRTEMGRIGTSLEALRPGPSPMQRQVRALMWLFALLGAVLCGAVVVLYGLTRGGWLDALLAGITLAISLLPQEFLVVLTVFLALGAWRISRSRVLTRRIPALETLGAATVLCADKTGTITENRMAVAQLLTRDGTFRVDDGEGGELPECFHELVEFSVLASLSDPFDPMERAFRRLADRYLAGTEHLHDDWTLVQHYPLSREMLAMSHGWQATRRDEFVVAAKGAPEAIADLCHFSAADTAALAEQVDRLAKQGLRVLAVARATFAGTRLPPIQHDFPFVFLGMIALTDRVRARVPESIRLARQAGVRVAMITGDYPGTAEAVAREAGIDLAGGILTGADIGRLDDAALQERLRATHVFARVMPEQKLRLVEAFKANGEVVAMTGDGVNDAPALKAAHIGIAMGGRGTDVAREAASLVLLDDDFSAIVDAIRLGRRIFANLHKAMAYILAVHVPIAGMALLPLLFGLPLVLAPVHIVFLELVIDPACSIVFEGEPEEAGSMQRPPRRPDVPLFSLPTLLLSLLQGATVFLAVAAMYAFALQRGEGADTARALTFATLVAGNLWLILVNRSWSTALRQSLRVPNVALWRVVAGTLAFLGCALYVPWLRDVFGFGVLHVDDLLLVLAAGGIGVAWFELFKWVRRARGGRR</sequence>
<feature type="transmembrane region" description="Helical" evidence="9">
    <location>
        <begin position="270"/>
        <end position="295"/>
    </location>
</feature>
<keyword evidence="12" id="KW-1185">Reference proteome</keyword>
<name>A0ABZ1CEX0_9PROT</name>
<dbReference type="SUPFAM" id="SSF81653">
    <property type="entry name" value="Calcium ATPase, transduction domain A"/>
    <property type="match status" value="1"/>
</dbReference>
<keyword evidence="8 9" id="KW-0472">Membrane</keyword>
<dbReference type="Pfam" id="PF00689">
    <property type="entry name" value="Cation_ATPase_C"/>
    <property type="match status" value="1"/>
</dbReference>
<evidence type="ECO:0000256" key="8">
    <source>
        <dbReference type="ARBA" id="ARBA00023136"/>
    </source>
</evidence>
<feature type="transmembrane region" description="Helical" evidence="9">
    <location>
        <begin position="792"/>
        <end position="813"/>
    </location>
</feature>
<evidence type="ECO:0000256" key="6">
    <source>
        <dbReference type="ARBA" id="ARBA00022967"/>
    </source>
</evidence>
<keyword evidence="4" id="KW-0547">Nucleotide-binding</keyword>
<gene>
    <name evidence="11" type="ORF">VA613_07780</name>
</gene>
<dbReference type="InterPro" id="IPR001757">
    <property type="entry name" value="P_typ_ATPase"/>
</dbReference>
<dbReference type="Gene3D" id="3.40.1110.10">
    <property type="entry name" value="Calcium-transporting ATPase, cytoplasmic domain N"/>
    <property type="match status" value="2"/>
</dbReference>
<comment type="similarity">
    <text evidence="2">Belongs to the cation transport ATPase (P-type) (TC 3.A.3) family. Type IIA subfamily.</text>
</comment>
<dbReference type="SFLD" id="SFLDS00003">
    <property type="entry name" value="Haloacid_Dehalogenase"/>
    <property type="match status" value="1"/>
</dbReference>
<dbReference type="Gene3D" id="3.40.50.1000">
    <property type="entry name" value="HAD superfamily/HAD-like"/>
    <property type="match status" value="2"/>
</dbReference>
<dbReference type="SUPFAM" id="SSF81660">
    <property type="entry name" value="Metal cation-transporting ATPase, ATP-binding domain N"/>
    <property type="match status" value="1"/>
</dbReference>
<dbReference type="InterPro" id="IPR059000">
    <property type="entry name" value="ATPase_P-type_domA"/>
</dbReference>
<dbReference type="PRINTS" id="PR00120">
    <property type="entry name" value="HATPASE"/>
</dbReference>
<dbReference type="PRINTS" id="PR00119">
    <property type="entry name" value="CATATPASE"/>
</dbReference>
<feature type="transmembrane region" description="Helical" evidence="9">
    <location>
        <begin position="679"/>
        <end position="699"/>
    </location>
</feature>
<evidence type="ECO:0000256" key="1">
    <source>
        <dbReference type="ARBA" id="ARBA00004141"/>
    </source>
</evidence>
<dbReference type="PANTHER" id="PTHR43294:SF20">
    <property type="entry name" value="P-TYPE ATPASE"/>
    <property type="match status" value="1"/>
</dbReference>
<evidence type="ECO:0000256" key="5">
    <source>
        <dbReference type="ARBA" id="ARBA00022840"/>
    </source>
</evidence>
<dbReference type="InterPro" id="IPR008250">
    <property type="entry name" value="ATPase_P-typ_transduc_dom_A_sf"/>
</dbReference>
<accession>A0ABZ1CEX0</accession>
<feature type="transmembrane region" description="Helical" evidence="9">
    <location>
        <begin position="237"/>
        <end position="258"/>
    </location>
</feature>
<proteinExistence type="inferred from homology"/>
<feature type="domain" description="Cation-transporting P-type ATPase N-terminal" evidence="10">
    <location>
        <begin position="3"/>
        <end position="71"/>
    </location>
</feature>
<comment type="subcellular location">
    <subcellularLocation>
        <location evidence="1">Membrane</location>
        <topology evidence="1">Multi-pass membrane protein</topology>
    </subcellularLocation>
</comment>
<evidence type="ECO:0000256" key="3">
    <source>
        <dbReference type="ARBA" id="ARBA00022692"/>
    </source>
</evidence>
<keyword evidence="5" id="KW-0067">ATP-binding</keyword>
<evidence type="ECO:0000256" key="9">
    <source>
        <dbReference type="SAM" id="Phobius"/>
    </source>
</evidence>
<dbReference type="InterPro" id="IPR044492">
    <property type="entry name" value="P_typ_ATPase_HD_dom"/>
</dbReference>
<reference evidence="11 12" key="1">
    <citation type="submission" date="2023-12" db="EMBL/GenBank/DDBJ databases">
        <title>Thiobacillus sedimentum sp. nov., a chemolithoautotrophic sulfur-oxidizing bacterium isolated from freshwater sediment.</title>
        <authorList>
            <person name="Luo J."/>
            <person name="Dai C."/>
        </authorList>
    </citation>
    <scope>NUCLEOTIDE SEQUENCE [LARGE SCALE GENOMIC DNA]</scope>
    <source>
        <strain evidence="11 12">SCUT-2</strain>
    </source>
</reference>
<dbReference type="EMBL" id="CP141769">
    <property type="protein sequence ID" value="WRS37921.1"/>
    <property type="molecule type" value="Genomic_DNA"/>
</dbReference>
<dbReference type="InterPro" id="IPR006068">
    <property type="entry name" value="ATPase_P-typ_cation-transptr_C"/>
</dbReference>
<dbReference type="Gene3D" id="2.70.150.10">
    <property type="entry name" value="Calcium-transporting ATPase, cytoplasmic transduction domain A"/>
    <property type="match status" value="1"/>
</dbReference>
<dbReference type="SFLD" id="SFLDF00027">
    <property type="entry name" value="p-type_atpase"/>
    <property type="match status" value="1"/>
</dbReference>
<protein>
    <submittedName>
        <fullName evidence="11">Cation-translocating P-type ATPase</fullName>
    </submittedName>
</protein>
<evidence type="ECO:0000259" key="10">
    <source>
        <dbReference type="SMART" id="SM00831"/>
    </source>
</evidence>
<organism evidence="11 12">
    <name type="scientific">Thiobacillus sedimenti</name>
    <dbReference type="NCBI Taxonomy" id="3110231"/>
    <lineage>
        <taxon>Bacteria</taxon>
        <taxon>Pseudomonadati</taxon>
        <taxon>Pseudomonadota</taxon>
        <taxon>Betaproteobacteria</taxon>
        <taxon>Nitrosomonadales</taxon>
        <taxon>Thiobacillaceae</taxon>
        <taxon>Thiobacillus</taxon>
    </lineage>
</organism>
<keyword evidence="6" id="KW-1278">Translocase</keyword>
<dbReference type="Pfam" id="PF00690">
    <property type="entry name" value="Cation_ATPase_N"/>
    <property type="match status" value="1"/>
</dbReference>
<feature type="transmembrane region" description="Helical" evidence="9">
    <location>
        <begin position="828"/>
        <end position="848"/>
    </location>
</feature>